<reference evidence="2 3" key="1">
    <citation type="submission" date="2018-06" db="EMBL/GenBank/DDBJ databases">
        <title>Genomic Encyclopedia of Type Strains, Phase IV (KMG-IV): sequencing the most valuable type-strain genomes for metagenomic binning, comparative biology and taxonomic classification.</title>
        <authorList>
            <person name="Goeker M."/>
        </authorList>
    </citation>
    <scope>NUCLEOTIDE SEQUENCE [LARGE SCALE GENOMIC DNA]</scope>
    <source>
        <strain evidence="2 3">DSM 25532</strain>
    </source>
</reference>
<dbReference type="PANTHER" id="PTHR30273">
    <property type="entry name" value="PERIPLASMIC SIGNAL SENSOR AND SIGMA FACTOR ACTIVATOR FECR-RELATED"/>
    <property type="match status" value="1"/>
</dbReference>
<keyword evidence="3" id="KW-1185">Reference proteome</keyword>
<dbReference type="OrthoDB" id="176279at2"/>
<evidence type="ECO:0000259" key="1">
    <source>
        <dbReference type="Pfam" id="PF04773"/>
    </source>
</evidence>
<dbReference type="PANTHER" id="PTHR30273:SF2">
    <property type="entry name" value="PROTEIN FECR"/>
    <property type="match status" value="1"/>
</dbReference>
<dbReference type="AlphaFoldDB" id="A0A366HD65"/>
<name>A0A366HD65_9BACT</name>
<feature type="domain" description="FecR protein" evidence="1">
    <location>
        <begin position="174"/>
        <end position="253"/>
    </location>
</feature>
<dbReference type="Pfam" id="PF04773">
    <property type="entry name" value="FecR"/>
    <property type="match status" value="1"/>
</dbReference>
<dbReference type="Gene3D" id="2.60.120.1440">
    <property type="match status" value="1"/>
</dbReference>
<comment type="caution">
    <text evidence="2">The sequence shown here is derived from an EMBL/GenBank/DDBJ whole genome shotgun (WGS) entry which is preliminary data.</text>
</comment>
<proteinExistence type="predicted"/>
<accession>A0A366HD65</accession>
<dbReference type="Pfam" id="PF13385">
    <property type="entry name" value="Laminin_G_3"/>
    <property type="match status" value="1"/>
</dbReference>
<dbReference type="InterPro" id="IPR013320">
    <property type="entry name" value="ConA-like_dom_sf"/>
</dbReference>
<dbReference type="EMBL" id="QNRR01000008">
    <property type="protein sequence ID" value="RBP40317.1"/>
    <property type="molecule type" value="Genomic_DNA"/>
</dbReference>
<dbReference type="InterPro" id="IPR012373">
    <property type="entry name" value="Ferrdict_sens_TM"/>
</dbReference>
<evidence type="ECO:0000313" key="3">
    <source>
        <dbReference type="Proteomes" id="UP000253426"/>
    </source>
</evidence>
<dbReference type="SUPFAM" id="SSF49899">
    <property type="entry name" value="Concanavalin A-like lectins/glucanases"/>
    <property type="match status" value="1"/>
</dbReference>
<gene>
    <name evidence="2" type="ORF">DES53_10823</name>
</gene>
<organism evidence="2 3">
    <name type="scientific">Roseimicrobium gellanilyticum</name>
    <dbReference type="NCBI Taxonomy" id="748857"/>
    <lineage>
        <taxon>Bacteria</taxon>
        <taxon>Pseudomonadati</taxon>
        <taxon>Verrucomicrobiota</taxon>
        <taxon>Verrucomicrobiia</taxon>
        <taxon>Verrucomicrobiales</taxon>
        <taxon>Verrucomicrobiaceae</taxon>
        <taxon>Roseimicrobium</taxon>
    </lineage>
</organism>
<evidence type="ECO:0000313" key="2">
    <source>
        <dbReference type="EMBL" id="RBP40317.1"/>
    </source>
</evidence>
<dbReference type="InterPro" id="IPR006860">
    <property type="entry name" value="FecR"/>
</dbReference>
<protein>
    <submittedName>
        <fullName evidence="2">FecR family protein</fullName>
    </submittedName>
</protein>
<dbReference type="GO" id="GO:0016989">
    <property type="term" value="F:sigma factor antagonist activity"/>
    <property type="evidence" value="ECO:0007669"/>
    <property type="project" value="TreeGrafter"/>
</dbReference>
<dbReference type="Gene3D" id="2.60.120.200">
    <property type="match status" value="1"/>
</dbReference>
<dbReference type="Proteomes" id="UP000253426">
    <property type="component" value="Unassembled WGS sequence"/>
</dbReference>
<sequence length="549" mass="60122">MSMNMSMSDAELLQLQSWMHDLEEGRLEQAEMDKLQELLLRSEEARRFYVQRMSLGSALCKLADEAQEAELQHESEQQDDIITASAELRRPWPLSAKLAMAASLIACAVALVLAMRPDRSLSASGTATVAETSNAGCAVLVDAAGAEWAEGTHAWQVGMSVPAGKLQLKSGLIRLEFYSGASVTLEGQSELEIVSVKEAKCAQGQMRVHVPPHARGFKLTTPDAEVVDLGTEFGLKVSEAGKAEVHVFDGEVEVLPNQAIAKLSVKQGAGWDAANGVASSPASASASFVDLTALRAQTRSADEQRLTAWREGMSVFLKDPRLLVGYTFEPANEWERRVENKHPGAQEYSHGSIVGARWVPGRWQGKKALQFKSPGDRVRLTVPGKYDAITLAAWVQVDGIDRRFNSLFLTDTWEPGNPHWQFVQAGSFALGIREAKGSKSLQHIAYSPEMFGPDTLGVWYHVATTFDMRTGLGRNFVNGKVVTEYKSPDVHPDEKIIIGTGELGNWGLPEGSKPRTEVRTFNGRMDEFLLFGGALQPEEVARLYEVGRP</sequence>